<dbReference type="RefSeq" id="WP_072909712.1">
    <property type="nucleotide sequence ID" value="NZ_FQZT01000016.1"/>
</dbReference>
<evidence type="ECO:0000256" key="1">
    <source>
        <dbReference type="SAM" id="Coils"/>
    </source>
</evidence>
<keyword evidence="4" id="KW-1185">Reference proteome</keyword>
<reference evidence="3 4" key="1">
    <citation type="submission" date="2016-11" db="EMBL/GenBank/DDBJ databases">
        <authorList>
            <person name="Jaros S."/>
            <person name="Januszkiewicz K."/>
            <person name="Wedrychowicz H."/>
        </authorList>
    </citation>
    <scope>NUCLEOTIDE SEQUENCE [LARGE SCALE GENOMIC DNA]</scope>
    <source>
        <strain evidence="3 4">DSM 5091</strain>
    </source>
</reference>
<dbReference type="Proteomes" id="UP000184171">
    <property type="component" value="Unassembled WGS sequence"/>
</dbReference>
<keyword evidence="2" id="KW-1133">Transmembrane helix</keyword>
<accession>A0A1M6M5I0</accession>
<evidence type="ECO:0000313" key="4">
    <source>
        <dbReference type="Proteomes" id="UP000184171"/>
    </source>
</evidence>
<evidence type="ECO:0000256" key="2">
    <source>
        <dbReference type="SAM" id="Phobius"/>
    </source>
</evidence>
<sequence length="222" mass="25967">MKTASIKDLLQWYESRPLRERVMLLICLLVVLFFIWDTLVMNNLSVRRKDLQKQSQQLKNEITQLEARQQIAEGRKGYDPDRENRLKLEQLQQELKENRQQLESNIDSLISPQDMAELLKELLQKQAKLTLHKLENQPAEALSLGGATADADVDLGPVLYRHRLQLEFSGDYLATLEYLKKLEQLPRKLVWEDLEIKTQTYPRAYVRLSVYTLSMDRGWIGG</sequence>
<proteinExistence type="predicted"/>
<dbReference type="OrthoDB" id="5387613at2"/>
<dbReference type="AlphaFoldDB" id="A0A1M6M5I0"/>
<dbReference type="EMBL" id="FQZT01000016">
    <property type="protein sequence ID" value="SHJ78744.1"/>
    <property type="molecule type" value="Genomic_DNA"/>
</dbReference>
<protein>
    <submittedName>
        <fullName evidence="3">MSHA biogenesis protein MshJ</fullName>
    </submittedName>
</protein>
<keyword evidence="2" id="KW-0812">Transmembrane</keyword>
<name>A0A1M6M5I0_MALRU</name>
<keyword evidence="2" id="KW-0472">Membrane</keyword>
<organism evidence="3 4">
    <name type="scientific">Malonomonas rubra DSM 5091</name>
    <dbReference type="NCBI Taxonomy" id="1122189"/>
    <lineage>
        <taxon>Bacteria</taxon>
        <taxon>Pseudomonadati</taxon>
        <taxon>Thermodesulfobacteriota</taxon>
        <taxon>Desulfuromonadia</taxon>
        <taxon>Desulfuromonadales</taxon>
        <taxon>Geopsychrobacteraceae</taxon>
        <taxon>Malonomonas</taxon>
    </lineage>
</organism>
<keyword evidence="1" id="KW-0175">Coiled coil</keyword>
<dbReference type="STRING" id="1122189.SAMN02745165_03173"/>
<feature type="transmembrane region" description="Helical" evidence="2">
    <location>
        <begin position="22"/>
        <end position="44"/>
    </location>
</feature>
<gene>
    <name evidence="3" type="ORF">SAMN02745165_03173</name>
</gene>
<feature type="coiled-coil region" evidence="1">
    <location>
        <begin position="41"/>
        <end position="108"/>
    </location>
</feature>
<evidence type="ECO:0000313" key="3">
    <source>
        <dbReference type="EMBL" id="SHJ78744.1"/>
    </source>
</evidence>